<dbReference type="VEuPathDB" id="FungiDB:CC1G_13782"/>
<dbReference type="GO" id="GO:0000981">
    <property type="term" value="F:DNA-binding transcription factor activity, RNA polymerase II-specific"/>
    <property type="evidence" value="ECO:0007669"/>
    <property type="project" value="InterPro"/>
</dbReference>
<comment type="caution">
    <text evidence="6">The sequence shown here is derived from an EMBL/GenBank/DDBJ whole genome shotgun (WGS) entry which is preliminary data.</text>
</comment>
<name>D6RK89_COPC7</name>
<dbReference type="GO" id="GO:0005634">
    <property type="term" value="C:nucleus"/>
    <property type="evidence" value="ECO:0007669"/>
    <property type="project" value="UniProtKB-SubCell"/>
</dbReference>
<dbReference type="PANTHER" id="PTHR31001:SF56">
    <property type="entry name" value="ZN(2)-C6 FUNGAL-TYPE DOMAIN-CONTAINING PROTEIN"/>
    <property type="match status" value="1"/>
</dbReference>
<feature type="coiled-coil region" evidence="3">
    <location>
        <begin position="69"/>
        <end position="96"/>
    </location>
</feature>
<dbReference type="InterPro" id="IPR001138">
    <property type="entry name" value="Zn2Cys6_DnaBD"/>
</dbReference>
<dbReference type="OrthoDB" id="424974at2759"/>
<evidence type="ECO:0000256" key="2">
    <source>
        <dbReference type="ARBA" id="ARBA00023242"/>
    </source>
</evidence>
<dbReference type="AlphaFoldDB" id="D6RK89"/>
<dbReference type="eggNOG" id="ENOG502SIP3">
    <property type="taxonomic scope" value="Eukaryota"/>
</dbReference>
<organism evidence="6 7">
    <name type="scientific">Coprinopsis cinerea (strain Okayama-7 / 130 / ATCC MYA-4618 / FGSC 9003)</name>
    <name type="common">Inky cap fungus</name>
    <name type="synonym">Hormographiella aspergillata</name>
    <dbReference type="NCBI Taxonomy" id="240176"/>
    <lineage>
        <taxon>Eukaryota</taxon>
        <taxon>Fungi</taxon>
        <taxon>Dikarya</taxon>
        <taxon>Basidiomycota</taxon>
        <taxon>Agaricomycotina</taxon>
        <taxon>Agaricomycetes</taxon>
        <taxon>Agaricomycetidae</taxon>
        <taxon>Agaricales</taxon>
        <taxon>Agaricineae</taxon>
        <taxon>Psathyrellaceae</taxon>
        <taxon>Coprinopsis</taxon>
    </lineage>
</organism>
<keyword evidence="7" id="KW-1185">Reference proteome</keyword>
<dbReference type="OMA" id="HPCRNCE"/>
<dbReference type="KEGG" id="cci:CC1G_13782"/>
<dbReference type="HOGENOM" id="CLU_1326304_0_0_1"/>
<dbReference type="RefSeq" id="XP_002912250.1">
    <property type="nucleotide sequence ID" value="XM_002912204.1"/>
</dbReference>
<evidence type="ECO:0000313" key="6">
    <source>
        <dbReference type="EMBL" id="EFI28756.1"/>
    </source>
</evidence>
<dbReference type="Gene3D" id="4.10.240.10">
    <property type="entry name" value="Zn(2)-C6 fungal-type DNA-binding domain"/>
    <property type="match status" value="1"/>
</dbReference>
<dbReference type="GO" id="GO:0008270">
    <property type="term" value="F:zinc ion binding"/>
    <property type="evidence" value="ECO:0007669"/>
    <property type="project" value="InterPro"/>
</dbReference>
<sequence length="207" mass="22358">MPPSDKGKEPKIRKKPGRRQTSCAECRRLKLKCDRGVPCEKCVSRGCGEICPEGVLASTKGNRMVLAGTEELHERIDFLGARIRELEDALKILQEQVSDQPHPLLRTDVLRPPPPPVPSQSSSTVPIRPPLSRRQSYQGSTSNSTTSGTTSASSSAKSPPPSHSGDSEMKSAEEEDADVQVIDAFGTLTSFPAFPVTPLITLHESSS</sequence>
<evidence type="ECO:0000256" key="3">
    <source>
        <dbReference type="SAM" id="Coils"/>
    </source>
</evidence>
<gene>
    <name evidence="6" type="ORF">CC1G_13782</name>
</gene>
<evidence type="ECO:0000259" key="5">
    <source>
        <dbReference type="PROSITE" id="PS50048"/>
    </source>
</evidence>
<dbReference type="InParanoid" id="D6RK89"/>
<protein>
    <recommendedName>
        <fullName evidence="5">Zn(2)-C6 fungal-type domain-containing protein</fullName>
    </recommendedName>
</protein>
<evidence type="ECO:0000256" key="4">
    <source>
        <dbReference type="SAM" id="MobiDB-lite"/>
    </source>
</evidence>
<dbReference type="SUPFAM" id="SSF57701">
    <property type="entry name" value="Zn2/Cys6 DNA-binding domain"/>
    <property type="match status" value="1"/>
</dbReference>
<keyword evidence="3" id="KW-0175">Coiled coil</keyword>
<dbReference type="Pfam" id="PF00172">
    <property type="entry name" value="Zn_clus"/>
    <property type="match status" value="1"/>
</dbReference>
<keyword evidence="2" id="KW-0539">Nucleus</keyword>
<proteinExistence type="predicted"/>
<evidence type="ECO:0000256" key="1">
    <source>
        <dbReference type="ARBA" id="ARBA00004123"/>
    </source>
</evidence>
<feature type="compositionally biased region" description="Low complexity" evidence="4">
    <location>
        <begin position="139"/>
        <end position="157"/>
    </location>
</feature>
<comment type="subcellular location">
    <subcellularLocation>
        <location evidence="1">Nucleus</location>
    </subcellularLocation>
</comment>
<dbReference type="Proteomes" id="UP000001861">
    <property type="component" value="Unassembled WGS sequence"/>
</dbReference>
<feature type="domain" description="Zn(2)-C6 fungal-type" evidence="5">
    <location>
        <begin position="22"/>
        <end position="51"/>
    </location>
</feature>
<reference evidence="6 7" key="1">
    <citation type="journal article" date="2010" name="Proc. Natl. Acad. Sci. U.S.A.">
        <title>Insights into evolution of multicellular fungi from the assembled chromosomes of the mushroom Coprinopsis cinerea (Coprinus cinereus).</title>
        <authorList>
            <person name="Stajich J.E."/>
            <person name="Wilke S.K."/>
            <person name="Ahren D."/>
            <person name="Au C.H."/>
            <person name="Birren B.W."/>
            <person name="Borodovsky M."/>
            <person name="Burns C."/>
            <person name="Canback B."/>
            <person name="Casselton L.A."/>
            <person name="Cheng C.K."/>
            <person name="Deng J."/>
            <person name="Dietrich F.S."/>
            <person name="Fargo D.C."/>
            <person name="Farman M.L."/>
            <person name="Gathman A.C."/>
            <person name="Goldberg J."/>
            <person name="Guigo R."/>
            <person name="Hoegger P.J."/>
            <person name="Hooker J.B."/>
            <person name="Huggins A."/>
            <person name="James T.Y."/>
            <person name="Kamada T."/>
            <person name="Kilaru S."/>
            <person name="Kodira C."/>
            <person name="Kues U."/>
            <person name="Kupfer D."/>
            <person name="Kwan H.S."/>
            <person name="Lomsadze A."/>
            <person name="Li W."/>
            <person name="Lilly W.W."/>
            <person name="Ma L.J."/>
            <person name="Mackey A.J."/>
            <person name="Manning G."/>
            <person name="Martin F."/>
            <person name="Muraguchi H."/>
            <person name="Natvig D.O."/>
            <person name="Palmerini H."/>
            <person name="Ramesh M.A."/>
            <person name="Rehmeyer C.J."/>
            <person name="Roe B.A."/>
            <person name="Shenoy N."/>
            <person name="Stanke M."/>
            <person name="Ter-Hovhannisyan V."/>
            <person name="Tunlid A."/>
            <person name="Velagapudi R."/>
            <person name="Vision T.J."/>
            <person name="Zeng Q."/>
            <person name="Zolan M.E."/>
            <person name="Pukkila P.J."/>
        </authorList>
    </citation>
    <scope>NUCLEOTIDE SEQUENCE [LARGE SCALE GENOMIC DNA]</scope>
    <source>
        <strain evidence="7">Okayama-7 / 130 / ATCC MYA-4618 / FGSC 9003</strain>
    </source>
</reference>
<dbReference type="SMART" id="SM00066">
    <property type="entry name" value="GAL4"/>
    <property type="match status" value="1"/>
</dbReference>
<dbReference type="EMBL" id="AACS02000001">
    <property type="protein sequence ID" value="EFI28756.1"/>
    <property type="molecule type" value="Genomic_DNA"/>
</dbReference>
<dbReference type="PROSITE" id="PS50048">
    <property type="entry name" value="ZN2_CY6_FUNGAL_2"/>
    <property type="match status" value="1"/>
</dbReference>
<dbReference type="CDD" id="cd00067">
    <property type="entry name" value="GAL4"/>
    <property type="match status" value="1"/>
</dbReference>
<accession>D6RK89</accession>
<dbReference type="PANTHER" id="PTHR31001">
    <property type="entry name" value="UNCHARACTERIZED TRANSCRIPTIONAL REGULATORY PROTEIN"/>
    <property type="match status" value="1"/>
</dbReference>
<evidence type="ECO:0000313" key="7">
    <source>
        <dbReference type="Proteomes" id="UP000001861"/>
    </source>
</evidence>
<dbReference type="PROSITE" id="PS00463">
    <property type="entry name" value="ZN2_CY6_FUNGAL_1"/>
    <property type="match status" value="1"/>
</dbReference>
<dbReference type="InterPro" id="IPR036864">
    <property type="entry name" value="Zn2-C6_fun-type_DNA-bd_sf"/>
</dbReference>
<feature type="region of interest" description="Disordered" evidence="4">
    <location>
        <begin position="102"/>
        <end position="178"/>
    </location>
</feature>
<dbReference type="InterPro" id="IPR050613">
    <property type="entry name" value="Sec_Metabolite_Reg"/>
</dbReference>
<dbReference type="GeneID" id="6007320"/>